<proteinExistence type="predicted"/>
<evidence type="ECO:0000256" key="1">
    <source>
        <dbReference type="ARBA" id="ARBA00022669"/>
    </source>
</evidence>
<protein>
    <recommendedName>
        <fullName evidence="6">Chitin-binding type-1 domain-containing protein</fullName>
    </recommendedName>
</protein>
<gene>
    <name evidence="4" type="ORF">TESG_06197</name>
</gene>
<reference evidence="5" key="1">
    <citation type="journal article" date="2012" name="MBio">
        <title>Comparative genome analysis of Trichophyton rubrum and related dermatophytes reveals candidate genes involved in infection.</title>
        <authorList>
            <person name="Martinez D.A."/>
            <person name="Oliver B.G."/>
            <person name="Graeser Y."/>
            <person name="Goldberg J.M."/>
            <person name="Li W."/>
            <person name="Martinez-Rossi N.M."/>
            <person name="Monod M."/>
            <person name="Shelest E."/>
            <person name="Barton R.C."/>
            <person name="Birch E."/>
            <person name="Brakhage A.A."/>
            <person name="Chen Z."/>
            <person name="Gurr S.J."/>
            <person name="Heiman D."/>
            <person name="Heitman J."/>
            <person name="Kosti I."/>
            <person name="Rossi A."/>
            <person name="Saif S."/>
            <person name="Samalova M."/>
            <person name="Saunders C.W."/>
            <person name="Shea T."/>
            <person name="Summerbell R.C."/>
            <person name="Xu J."/>
            <person name="Young S."/>
            <person name="Zeng Q."/>
            <person name="Birren B.W."/>
            <person name="Cuomo C.A."/>
            <person name="White T.C."/>
        </authorList>
    </citation>
    <scope>NUCLEOTIDE SEQUENCE [LARGE SCALE GENOMIC DNA]</scope>
    <source>
        <strain evidence="5">CBS 112818</strain>
    </source>
</reference>
<dbReference type="EMBL" id="GG698515">
    <property type="protein sequence ID" value="EGD98833.1"/>
    <property type="molecule type" value="Genomic_DNA"/>
</dbReference>
<accession>F2S5I4</accession>
<dbReference type="InterPro" id="IPR036861">
    <property type="entry name" value="Endochitinase-like_sf"/>
</dbReference>
<feature type="region of interest" description="Disordered" evidence="3">
    <location>
        <begin position="52"/>
        <end position="110"/>
    </location>
</feature>
<dbReference type="AlphaFoldDB" id="F2S5I4"/>
<evidence type="ECO:0000313" key="4">
    <source>
        <dbReference type="EMBL" id="EGD98833.1"/>
    </source>
</evidence>
<evidence type="ECO:0008006" key="6">
    <source>
        <dbReference type="Google" id="ProtNLM"/>
    </source>
</evidence>
<feature type="compositionally biased region" description="Low complexity" evidence="3">
    <location>
        <begin position="54"/>
        <end position="67"/>
    </location>
</feature>
<keyword evidence="1" id="KW-0147">Chitin-binding</keyword>
<dbReference type="HOGENOM" id="CLU_1571748_0_0_1"/>
<feature type="compositionally biased region" description="Basic and acidic residues" evidence="3">
    <location>
        <begin position="68"/>
        <end position="83"/>
    </location>
</feature>
<dbReference type="Proteomes" id="UP000009172">
    <property type="component" value="Unassembled WGS sequence"/>
</dbReference>
<sequence>MAAVERTMPAQPAMDRHLDRKLWSPTFGIVKLLASQTTNACNDEGRCVPCGPEATAAPDAPDAQGQTVHDEEPPEEPHIEQPPKDVPAGDDDDRKKAKLPLPSGKYPLPSNSTMISKDGSCNEYISCVGSPFGVCCSTSGWCGYGKPWCGVGNCVSGHCDTEDEASGKPQ</sequence>
<dbReference type="GO" id="GO:0008061">
    <property type="term" value="F:chitin binding"/>
    <property type="evidence" value="ECO:0007669"/>
    <property type="project" value="UniProtKB-KW"/>
</dbReference>
<keyword evidence="2" id="KW-0843">Virulence</keyword>
<organism evidence="4 5">
    <name type="scientific">Trichophyton tonsurans (strain CBS 112818)</name>
    <name type="common">Scalp ringworm fungus</name>
    <dbReference type="NCBI Taxonomy" id="647933"/>
    <lineage>
        <taxon>Eukaryota</taxon>
        <taxon>Fungi</taxon>
        <taxon>Dikarya</taxon>
        <taxon>Ascomycota</taxon>
        <taxon>Pezizomycotina</taxon>
        <taxon>Eurotiomycetes</taxon>
        <taxon>Eurotiomycetidae</taxon>
        <taxon>Onygenales</taxon>
        <taxon>Arthrodermataceae</taxon>
        <taxon>Trichophyton</taxon>
    </lineage>
</organism>
<evidence type="ECO:0000256" key="3">
    <source>
        <dbReference type="SAM" id="MobiDB-lite"/>
    </source>
</evidence>
<dbReference type="SUPFAM" id="SSF57016">
    <property type="entry name" value="Plant lectins/antimicrobial peptides"/>
    <property type="match status" value="1"/>
</dbReference>
<keyword evidence="5" id="KW-1185">Reference proteome</keyword>
<evidence type="ECO:0000313" key="5">
    <source>
        <dbReference type="Proteomes" id="UP000009172"/>
    </source>
</evidence>
<name>F2S5I4_TRIT1</name>
<evidence type="ECO:0000256" key="2">
    <source>
        <dbReference type="ARBA" id="ARBA00023026"/>
    </source>
</evidence>